<keyword evidence="18" id="KW-1185">Reference proteome</keyword>
<feature type="binding site" evidence="13">
    <location>
        <position position="382"/>
    </location>
    <ligand>
        <name>L-serine</name>
        <dbReference type="ChEBI" id="CHEBI:33384"/>
    </ligand>
</feature>
<evidence type="ECO:0000256" key="3">
    <source>
        <dbReference type="ARBA" id="ARBA00010728"/>
    </source>
</evidence>
<dbReference type="CDD" id="cd00770">
    <property type="entry name" value="SerRS_core"/>
    <property type="match status" value="1"/>
</dbReference>
<feature type="domain" description="Aminoacyl-transfer RNA synthetases class-II family profile" evidence="16">
    <location>
        <begin position="172"/>
        <end position="409"/>
    </location>
</feature>
<accession>A0A6H1WRX8</accession>
<dbReference type="PANTHER" id="PTHR43697:SF1">
    <property type="entry name" value="SERINE--TRNA LIGASE"/>
    <property type="match status" value="1"/>
</dbReference>
<dbReference type="PROSITE" id="PS50862">
    <property type="entry name" value="AA_TRNA_LIGASE_II"/>
    <property type="match status" value="1"/>
</dbReference>
<evidence type="ECO:0000256" key="2">
    <source>
        <dbReference type="ARBA" id="ARBA00005045"/>
    </source>
</evidence>
<evidence type="ECO:0000256" key="13">
    <source>
        <dbReference type="PIRSR" id="PIRSR001529-1"/>
    </source>
</evidence>
<evidence type="ECO:0000256" key="6">
    <source>
        <dbReference type="ARBA" id="ARBA00022741"/>
    </source>
</evidence>
<evidence type="ECO:0000256" key="8">
    <source>
        <dbReference type="ARBA" id="ARBA00022917"/>
    </source>
</evidence>
<dbReference type="InterPro" id="IPR010978">
    <property type="entry name" value="tRNA-bd_arm"/>
</dbReference>
<evidence type="ECO:0000256" key="9">
    <source>
        <dbReference type="ARBA" id="ARBA00023146"/>
    </source>
</evidence>
<feature type="binding site" evidence="12 14">
    <location>
        <begin position="348"/>
        <end position="351"/>
    </location>
    <ligand>
        <name>ATP</name>
        <dbReference type="ChEBI" id="CHEBI:30616"/>
    </ligand>
</feature>
<gene>
    <name evidence="12 17" type="primary">serS</name>
    <name evidence="17" type="ORF">FVE67_03325</name>
</gene>
<evidence type="ECO:0000256" key="7">
    <source>
        <dbReference type="ARBA" id="ARBA00022840"/>
    </source>
</evidence>
<dbReference type="PANTHER" id="PTHR43697">
    <property type="entry name" value="SERYL-TRNA SYNTHETASE"/>
    <property type="match status" value="1"/>
</dbReference>
<keyword evidence="8 12" id="KW-0648">Protein biosynthesis</keyword>
<dbReference type="InterPro" id="IPR015866">
    <property type="entry name" value="Ser-tRNA-synth_1_N"/>
</dbReference>
<reference evidence="17 18" key="1">
    <citation type="submission" date="2019-08" db="EMBL/GenBank/DDBJ databases">
        <title>Complete genome sequence of Thermosulfurimonas marina SU872T, an anaerobic thermophilic chemolithoautotrophic bacterium isolated from a shallow marine hydrothermal vent.</title>
        <authorList>
            <person name="Allioux M."/>
            <person name="Jebbar M."/>
            <person name="Slobodkina G."/>
            <person name="Slobodkin A."/>
            <person name="Moalic Y."/>
            <person name="Frolova A."/>
            <person name="Shao Z."/>
            <person name="Alain K."/>
        </authorList>
    </citation>
    <scope>NUCLEOTIDE SEQUENCE [LARGE SCALE GENOMIC DNA]</scope>
    <source>
        <strain evidence="17 18">SU872</strain>
    </source>
</reference>
<evidence type="ECO:0000256" key="14">
    <source>
        <dbReference type="PIRSR" id="PIRSR001529-2"/>
    </source>
</evidence>
<sequence>MLDIRLIREKPEWVKARLATRGGEYPLERLLELDAERRRLVAEVDGLRHERKTLSEEIGRAKRERREVPDLVARVKEVGERLKALEERLREVTSEVEALLLEIPNLPHESVPVGEDETQNQVVKRWGDLPQFDFEPKPHWEIGTALGILDFERAAKITGSRFVVYRGAGALLERALINFMLDLHVRKHGYQEVLPPFIVNEATMIGTGQLPKFKEDLFKLEGWNYYLIPTAEVPVTNLHREEILPEEVLPLYYTAYTPCFRSEAGAHGRDTRGIIRQHQFNKVELVKITTPETSYEELESLLLDAEEVLQLLGLPYRVVLLCTGDLGFAAAKTYDIEVWAPGQGRFVEISSCSNCEDFQARRANIRYRPKGGGKPRFVHTLNGSGVAVGRTVMAILENYQQADGSVLIPEVLRPYMGGLERIEPLDSLRSS</sequence>
<dbReference type="NCBIfam" id="TIGR00414">
    <property type="entry name" value="serS"/>
    <property type="match status" value="1"/>
</dbReference>
<dbReference type="AlphaFoldDB" id="A0A6H1WRX8"/>
<comment type="function">
    <text evidence="12">Catalyzes the attachment of serine to tRNA(Ser). Is also able to aminoacylate tRNA(Sec) with serine, to form the misacylated tRNA L-seryl-tRNA(Sec), which will be further converted into selenocysteinyl-tRNA(Sec).</text>
</comment>
<evidence type="ECO:0000256" key="4">
    <source>
        <dbReference type="ARBA" id="ARBA00022490"/>
    </source>
</evidence>
<keyword evidence="9 12" id="KW-0030">Aminoacyl-tRNA synthetase</keyword>
<evidence type="ECO:0000256" key="1">
    <source>
        <dbReference type="ARBA" id="ARBA00004496"/>
    </source>
</evidence>
<dbReference type="Proteomes" id="UP000501253">
    <property type="component" value="Chromosome"/>
</dbReference>
<evidence type="ECO:0000256" key="12">
    <source>
        <dbReference type="HAMAP-Rule" id="MF_00176"/>
    </source>
</evidence>
<keyword evidence="6 12" id="KW-0547">Nucleotide-binding</keyword>
<name>A0A6H1WRX8_9BACT</name>
<comment type="similarity">
    <text evidence="3 12">Belongs to the class-II aminoacyl-tRNA synthetase family. Type-1 seryl-tRNA synthetase subfamily.</text>
</comment>
<dbReference type="Pfam" id="PF02403">
    <property type="entry name" value="Seryl_tRNA_N"/>
    <property type="match status" value="1"/>
</dbReference>
<dbReference type="GO" id="GO:0006434">
    <property type="term" value="P:seryl-tRNA aminoacylation"/>
    <property type="evidence" value="ECO:0007669"/>
    <property type="project" value="UniProtKB-UniRule"/>
</dbReference>
<dbReference type="GO" id="GO:0005737">
    <property type="term" value="C:cytoplasm"/>
    <property type="evidence" value="ECO:0007669"/>
    <property type="project" value="UniProtKB-SubCell"/>
</dbReference>
<evidence type="ECO:0000256" key="5">
    <source>
        <dbReference type="ARBA" id="ARBA00022598"/>
    </source>
</evidence>
<protein>
    <recommendedName>
        <fullName evidence="12">Serine--tRNA ligase</fullName>
        <ecNumber evidence="12">6.1.1.11</ecNumber>
    </recommendedName>
    <alternativeName>
        <fullName evidence="12">Seryl-tRNA synthetase</fullName>
        <shortName evidence="12">SerRS</shortName>
    </alternativeName>
    <alternativeName>
        <fullName evidence="12">Seryl-tRNA(Ser/Sec) synthetase</fullName>
    </alternativeName>
</protein>
<evidence type="ECO:0000256" key="10">
    <source>
        <dbReference type="ARBA" id="ARBA00047929"/>
    </source>
</evidence>
<feature type="binding site" evidence="12">
    <location>
        <begin position="230"/>
        <end position="232"/>
    </location>
    <ligand>
        <name>L-serine</name>
        <dbReference type="ChEBI" id="CHEBI:33384"/>
    </ligand>
</feature>
<evidence type="ECO:0000313" key="18">
    <source>
        <dbReference type="Proteomes" id="UP000501253"/>
    </source>
</evidence>
<dbReference type="KEGG" id="tmai:FVE67_03325"/>
<dbReference type="InterPro" id="IPR006195">
    <property type="entry name" value="aa-tRNA-synth_II"/>
</dbReference>
<dbReference type="InterPro" id="IPR033729">
    <property type="entry name" value="SerRS_core"/>
</dbReference>
<dbReference type="InterPro" id="IPR045864">
    <property type="entry name" value="aa-tRNA-synth_II/BPL/LPL"/>
</dbReference>
<evidence type="ECO:0000313" key="17">
    <source>
        <dbReference type="EMBL" id="QJA05886.1"/>
    </source>
</evidence>
<dbReference type="HAMAP" id="MF_00176">
    <property type="entry name" value="Ser_tRNA_synth_type1"/>
    <property type="match status" value="1"/>
</dbReference>
<dbReference type="SUPFAM" id="SSF46589">
    <property type="entry name" value="tRNA-binding arm"/>
    <property type="match status" value="1"/>
</dbReference>
<dbReference type="EC" id="6.1.1.11" evidence="12"/>
<keyword evidence="4 12" id="KW-0963">Cytoplasm</keyword>
<dbReference type="UniPathway" id="UPA00906">
    <property type="reaction ID" value="UER00895"/>
</dbReference>
<keyword evidence="7 12" id="KW-0067">ATP-binding</keyword>
<evidence type="ECO:0000256" key="15">
    <source>
        <dbReference type="SAM" id="Coils"/>
    </source>
</evidence>
<dbReference type="GO" id="GO:0005524">
    <property type="term" value="F:ATP binding"/>
    <property type="evidence" value="ECO:0007669"/>
    <property type="project" value="UniProtKB-UniRule"/>
</dbReference>
<comment type="catalytic activity">
    <reaction evidence="11 12">
        <text>tRNA(Ser) + L-serine + ATP = L-seryl-tRNA(Ser) + AMP + diphosphate + H(+)</text>
        <dbReference type="Rhea" id="RHEA:12292"/>
        <dbReference type="Rhea" id="RHEA-COMP:9669"/>
        <dbReference type="Rhea" id="RHEA-COMP:9703"/>
        <dbReference type="ChEBI" id="CHEBI:15378"/>
        <dbReference type="ChEBI" id="CHEBI:30616"/>
        <dbReference type="ChEBI" id="CHEBI:33019"/>
        <dbReference type="ChEBI" id="CHEBI:33384"/>
        <dbReference type="ChEBI" id="CHEBI:78442"/>
        <dbReference type="ChEBI" id="CHEBI:78533"/>
        <dbReference type="ChEBI" id="CHEBI:456215"/>
        <dbReference type="EC" id="6.1.1.11"/>
    </reaction>
</comment>
<feature type="binding site" evidence="12 13">
    <location>
        <position position="284"/>
    </location>
    <ligand>
        <name>L-serine</name>
        <dbReference type="ChEBI" id="CHEBI:33384"/>
    </ligand>
</feature>
<comment type="pathway">
    <text evidence="2 12">Aminoacyl-tRNA biosynthesis; selenocysteinyl-tRNA(Sec) biosynthesis; L-seryl-tRNA(Sec) from L-serine and tRNA(Sec): step 1/1.</text>
</comment>
<dbReference type="PRINTS" id="PR00981">
    <property type="entry name" value="TRNASYNTHSER"/>
</dbReference>
<feature type="binding site" evidence="12">
    <location>
        <position position="384"/>
    </location>
    <ligand>
        <name>L-serine</name>
        <dbReference type="ChEBI" id="CHEBI:33384"/>
    </ligand>
</feature>
<dbReference type="Gene3D" id="1.10.287.40">
    <property type="entry name" value="Serine-tRNA synthetase, tRNA binding domain"/>
    <property type="match status" value="1"/>
</dbReference>
<dbReference type="RefSeq" id="WP_168719240.1">
    <property type="nucleotide sequence ID" value="NZ_CP042909.1"/>
</dbReference>
<dbReference type="InterPro" id="IPR042103">
    <property type="entry name" value="SerRS_1_N_sf"/>
</dbReference>
<comment type="domain">
    <text evidence="12">Consists of two distinct domains, a catalytic core and a N-terminal extension that is involved in tRNA binding.</text>
</comment>
<proteinExistence type="inferred from homology"/>
<dbReference type="SUPFAM" id="SSF55681">
    <property type="entry name" value="Class II aaRS and biotin synthetases"/>
    <property type="match status" value="1"/>
</dbReference>
<comment type="subcellular location">
    <subcellularLocation>
        <location evidence="1 12">Cytoplasm</location>
    </subcellularLocation>
</comment>
<keyword evidence="5 12" id="KW-0436">Ligase</keyword>
<comment type="caution">
    <text evidence="12">Lacks conserved residue(s) required for the propagation of feature annotation.</text>
</comment>
<evidence type="ECO:0000256" key="11">
    <source>
        <dbReference type="ARBA" id="ARBA00048823"/>
    </source>
</evidence>
<dbReference type="GO" id="GO:0016260">
    <property type="term" value="P:selenocysteine biosynthetic process"/>
    <property type="evidence" value="ECO:0007669"/>
    <property type="project" value="UniProtKB-UniRule"/>
</dbReference>
<feature type="binding site" evidence="12 14">
    <location>
        <begin position="261"/>
        <end position="263"/>
    </location>
    <ligand>
        <name>ATP</name>
        <dbReference type="ChEBI" id="CHEBI:30616"/>
    </ligand>
</feature>
<feature type="binding site" evidence="13">
    <location>
        <position position="261"/>
    </location>
    <ligand>
        <name>L-serine</name>
        <dbReference type="ChEBI" id="CHEBI:33384"/>
    </ligand>
</feature>
<dbReference type="InterPro" id="IPR002314">
    <property type="entry name" value="aa-tRNA-synt_IIb"/>
</dbReference>
<comment type="catalytic activity">
    <reaction evidence="10 12">
        <text>tRNA(Sec) + L-serine + ATP = L-seryl-tRNA(Sec) + AMP + diphosphate + H(+)</text>
        <dbReference type="Rhea" id="RHEA:42580"/>
        <dbReference type="Rhea" id="RHEA-COMP:9742"/>
        <dbReference type="Rhea" id="RHEA-COMP:10128"/>
        <dbReference type="ChEBI" id="CHEBI:15378"/>
        <dbReference type="ChEBI" id="CHEBI:30616"/>
        <dbReference type="ChEBI" id="CHEBI:33019"/>
        <dbReference type="ChEBI" id="CHEBI:33384"/>
        <dbReference type="ChEBI" id="CHEBI:78442"/>
        <dbReference type="ChEBI" id="CHEBI:78533"/>
        <dbReference type="ChEBI" id="CHEBI:456215"/>
        <dbReference type="EC" id="6.1.1.11"/>
    </reaction>
</comment>
<dbReference type="InterPro" id="IPR002317">
    <property type="entry name" value="Ser-tRNA-ligase_type_1"/>
</dbReference>
<dbReference type="GO" id="GO:0004828">
    <property type="term" value="F:serine-tRNA ligase activity"/>
    <property type="evidence" value="ECO:0007669"/>
    <property type="project" value="UniProtKB-UniRule"/>
</dbReference>
<dbReference type="PIRSF" id="PIRSF001529">
    <property type="entry name" value="Ser-tRNA-synth_IIa"/>
    <property type="match status" value="1"/>
</dbReference>
<comment type="subunit">
    <text evidence="12">Homodimer. The tRNA molecule binds across the dimer.</text>
</comment>
<dbReference type="EMBL" id="CP042909">
    <property type="protein sequence ID" value="QJA05886.1"/>
    <property type="molecule type" value="Genomic_DNA"/>
</dbReference>
<organism evidence="17 18">
    <name type="scientific">Thermosulfurimonas marina</name>
    <dbReference type="NCBI Taxonomy" id="2047767"/>
    <lineage>
        <taxon>Bacteria</taxon>
        <taxon>Pseudomonadati</taxon>
        <taxon>Thermodesulfobacteriota</taxon>
        <taxon>Thermodesulfobacteria</taxon>
        <taxon>Thermodesulfobacteriales</taxon>
        <taxon>Thermodesulfobacteriaceae</taxon>
        <taxon>Thermosulfurimonas</taxon>
    </lineage>
</organism>
<keyword evidence="15" id="KW-0175">Coiled coil</keyword>
<evidence type="ECO:0000259" key="16">
    <source>
        <dbReference type="PROSITE" id="PS50862"/>
    </source>
</evidence>
<feature type="binding site" evidence="13">
    <location>
        <position position="230"/>
    </location>
    <ligand>
        <name>L-serine</name>
        <dbReference type="ChEBI" id="CHEBI:33384"/>
    </ligand>
</feature>
<feature type="coiled-coil region" evidence="15">
    <location>
        <begin position="30"/>
        <end position="102"/>
    </location>
</feature>
<dbReference type="Gene3D" id="3.30.930.10">
    <property type="entry name" value="Bira Bifunctional Protein, Domain 2"/>
    <property type="match status" value="1"/>
</dbReference>
<dbReference type="Pfam" id="PF00587">
    <property type="entry name" value="tRNA-synt_2b"/>
    <property type="match status" value="1"/>
</dbReference>